<dbReference type="AlphaFoldDB" id="A0A5J4Z0D2"/>
<dbReference type="Proteomes" id="UP000324585">
    <property type="component" value="Unassembled WGS sequence"/>
</dbReference>
<dbReference type="EMBL" id="VRMN01000002">
    <property type="protein sequence ID" value="KAA8496730.1"/>
    <property type="molecule type" value="Genomic_DNA"/>
</dbReference>
<protein>
    <submittedName>
        <fullName evidence="2">Uncharacterized protein</fullName>
    </submittedName>
</protein>
<keyword evidence="1" id="KW-1133">Transmembrane helix</keyword>
<proteinExistence type="predicted"/>
<evidence type="ECO:0000313" key="3">
    <source>
        <dbReference type="Proteomes" id="UP000324585"/>
    </source>
</evidence>
<keyword evidence="3" id="KW-1185">Reference proteome</keyword>
<sequence length="541" mass="60548">MEGWPTAFVAGAASACGWRARAAQQQRCTGGVYVVRVCARSHNQGRSRHDKTGAGNGARTIASRPWNGSKRVLRCARVVMSSRKFAKPRGYWTDIKNILAELDVYVQERGLGRRMPTMKELRQNHRADLAGAIRRHGGLQVVAEQAELTMTSILHPRSLYLTYAVQLKRGRMKPHNFWRSFENLRREIEAFVREQHPSMEALDEPSLCAEREQWNLPTARELELANRSDLIRAIQKHGGMDAVAKKLNLRTRYKKKGYWTDFNTVAEHVTLLCDEYELGNAMPTMSMVASLGPPGLHKAIRMHGGRHTVAQQLGRETFRARKGYWADRAAVVRELKQFVSEHATLLSVEEVGSGGAGHDSTRFARRVRMPTRAELVSAGRGDLAQALVRHDSMQTFADELELVVTPRTRVSCMSRSSADKSSCPRTPRAGLIDFELLTNGQNEEELDEVPSISLWPCAVPNSRVQTSVLKAGLGDTPICSQLTTSTCRPTHCSRRPHCTSSNSSHVHLSVSIQTRAIYYGFFCVPLACGALVLRWQWRIGL</sequence>
<comment type="caution">
    <text evidence="2">The sequence shown here is derived from an EMBL/GenBank/DDBJ whole genome shotgun (WGS) entry which is preliminary data.</text>
</comment>
<keyword evidence="1" id="KW-0812">Transmembrane</keyword>
<dbReference type="OrthoDB" id="2779at2759"/>
<organism evidence="2 3">
    <name type="scientific">Porphyridium purpureum</name>
    <name type="common">Red alga</name>
    <name type="synonym">Porphyridium cruentum</name>
    <dbReference type="NCBI Taxonomy" id="35688"/>
    <lineage>
        <taxon>Eukaryota</taxon>
        <taxon>Rhodophyta</taxon>
        <taxon>Bangiophyceae</taxon>
        <taxon>Porphyridiales</taxon>
        <taxon>Porphyridiaceae</taxon>
        <taxon>Porphyridium</taxon>
    </lineage>
</organism>
<feature type="transmembrane region" description="Helical" evidence="1">
    <location>
        <begin position="516"/>
        <end position="535"/>
    </location>
</feature>
<gene>
    <name evidence="2" type="ORF">FVE85_0459</name>
</gene>
<evidence type="ECO:0000313" key="2">
    <source>
        <dbReference type="EMBL" id="KAA8496730.1"/>
    </source>
</evidence>
<keyword evidence="1" id="KW-0472">Membrane</keyword>
<name>A0A5J4Z0D2_PORPP</name>
<evidence type="ECO:0000256" key="1">
    <source>
        <dbReference type="SAM" id="Phobius"/>
    </source>
</evidence>
<accession>A0A5J4Z0D2</accession>
<reference evidence="3" key="1">
    <citation type="journal article" date="2019" name="Nat. Commun.">
        <title>Expansion of phycobilisome linker gene families in mesophilic red algae.</title>
        <authorList>
            <person name="Lee J."/>
            <person name="Kim D."/>
            <person name="Bhattacharya D."/>
            <person name="Yoon H.S."/>
        </authorList>
    </citation>
    <scope>NUCLEOTIDE SEQUENCE [LARGE SCALE GENOMIC DNA]</scope>
    <source>
        <strain evidence="3">CCMP 1328</strain>
    </source>
</reference>